<evidence type="ECO:0000313" key="2">
    <source>
        <dbReference type="Proteomes" id="UP000246073"/>
    </source>
</evidence>
<dbReference type="EMBL" id="OOFM01000002">
    <property type="protein sequence ID" value="SPL62378.1"/>
    <property type="molecule type" value="Genomic_DNA"/>
</dbReference>
<reference evidence="2" key="1">
    <citation type="submission" date="2017-12" db="EMBL/GenBank/DDBJ databases">
        <authorList>
            <person name="Diaz M."/>
        </authorList>
    </citation>
    <scope>NUCLEOTIDE SEQUENCE [LARGE SCALE GENOMIC DNA]</scope>
    <source>
        <strain evidence="2">FI11154</strain>
    </source>
</reference>
<protein>
    <submittedName>
        <fullName evidence="1">Uncharacterized protein</fullName>
    </submittedName>
</protein>
<evidence type="ECO:0000313" key="1">
    <source>
        <dbReference type="EMBL" id="SPL62378.1"/>
    </source>
</evidence>
<proteinExistence type="predicted"/>
<gene>
    <name evidence="1" type="ORF">OHAE_5446</name>
</gene>
<name>A0A2P9HE55_9HYPH</name>
<organism evidence="1 2">
    <name type="scientific">Ochrobactrum soli</name>
    <dbReference type="NCBI Taxonomy" id="2448455"/>
    <lineage>
        <taxon>Bacteria</taxon>
        <taxon>Pseudomonadati</taxon>
        <taxon>Pseudomonadota</taxon>
        <taxon>Alphaproteobacteria</taxon>
        <taxon>Hyphomicrobiales</taxon>
        <taxon>Brucellaceae</taxon>
        <taxon>Brucella/Ochrobactrum group</taxon>
        <taxon>Ochrobactrum</taxon>
    </lineage>
</organism>
<dbReference type="Proteomes" id="UP000246073">
    <property type="component" value="Unassembled WGS sequence"/>
</dbReference>
<accession>A0A2P9HE55</accession>
<dbReference type="AlphaFoldDB" id="A0A2P9HE55"/>
<sequence length="62" mass="6883">MGETQRGNHEQATDADPERLGLVQRLTWAYLRTALYPEDSTWAEASAALSAHEPAQGRIESK</sequence>